<proteinExistence type="predicted"/>
<dbReference type="Proteomes" id="UP001515660">
    <property type="component" value="Unassembled WGS sequence"/>
</dbReference>
<dbReference type="PANTHER" id="PTHR43377">
    <property type="entry name" value="BILIVERDIN REDUCTASE A"/>
    <property type="match status" value="1"/>
</dbReference>
<dbReference type="SUPFAM" id="SSF51735">
    <property type="entry name" value="NAD(P)-binding Rossmann-fold domains"/>
    <property type="match status" value="1"/>
</dbReference>
<dbReference type="Gene3D" id="3.30.360.10">
    <property type="entry name" value="Dihydrodipicolinate Reductase, domain 2"/>
    <property type="match status" value="1"/>
</dbReference>
<dbReference type="InterPro" id="IPR051450">
    <property type="entry name" value="Gfo/Idh/MocA_Oxidoreductases"/>
</dbReference>
<dbReference type="PANTHER" id="PTHR43377:SF1">
    <property type="entry name" value="BILIVERDIN REDUCTASE A"/>
    <property type="match status" value="1"/>
</dbReference>
<name>A0ABX0G2M6_9RHOB</name>
<organism evidence="1 2">
    <name type="scientific">Rhodobacter calidifons</name>
    <dbReference type="NCBI Taxonomy" id="2715277"/>
    <lineage>
        <taxon>Bacteria</taxon>
        <taxon>Pseudomonadati</taxon>
        <taxon>Pseudomonadota</taxon>
        <taxon>Alphaproteobacteria</taxon>
        <taxon>Rhodobacterales</taxon>
        <taxon>Rhodobacter group</taxon>
        <taxon>Rhodobacter</taxon>
    </lineage>
</organism>
<dbReference type="SUPFAM" id="SSF55347">
    <property type="entry name" value="Glyceraldehyde-3-phosphate dehydrogenase-like, C-terminal domain"/>
    <property type="match status" value="1"/>
</dbReference>
<evidence type="ECO:0000313" key="2">
    <source>
        <dbReference type="Proteomes" id="UP001515660"/>
    </source>
</evidence>
<dbReference type="InterPro" id="IPR036291">
    <property type="entry name" value="NAD(P)-bd_dom_sf"/>
</dbReference>
<sequence length="315" mass="35006">MVIPTGTILVIGAGSIGRRHAENLATLGARAELIPWRCFQRDTVATRRDVAGMVIATETPVRLDLIRLCADRGWPFYVEKPLAWRMAQVAEIRAAAEPVARRSMIGFMMRYHPVVRALAAMDLSRTFRFHAEIGHDVRKWRQNWRFAESYAAKAEGGGVLLDLCHEIDLMLALFPGLRLHDVRSLGHAGFPGVDFATSLHLSAPGGAAGSVAMDYISPVFVRRLALATDQCRIEADLQAARLDVLTASGQEQRAFPFERNGMFLAATRDFLALAAGEDLPEDHLRPRFDRMRATNDLIAAAWEARKFTGQIEMDL</sequence>
<dbReference type="EMBL" id="JAANHS010000001">
    <property type="protein sequence ID" value="NHB75195.1"/>
    <property type="molecule type" value="Genomic_DNA"/>
</dbReference>
<protein>
    <submittedName>
        <fullName evidence="1">Gfo/Idh/MocA family oxidoreductase</fullName>
    </submittedName>
</protein>
<keyword evidence="2" id="KW-1185">Reference proteome</keyword>
<gene>
    <name evidence="1" type="ORF">G8O29_00385</name>
</gene>
<comment type="caution">
    <text evidence="1">The sequence shown here is derived from an EMBL/GenBank/DDBJ whole genome shotgun (WGS) entry which is preliminary data.</text>
</comment>
<dbReference type="Gene3D" id="3.40.50.720">
    <property type="entry name" value="NAD(P)-binding Rossmann-like Domain"/>
    <property type="match status" value="1"/>
</dbReference>
<accession>A0ABX0G2M6</accession>
<evidence type="ECO:0000313" key="1">
    <source>
        <dbReference type="EMBL" id="NHB75195.1"/>
    </source>
</evidence>
<reference evidence="1 2" key="1">
    <citation type="journal article" date="2022" name="Microorganisms">
        <title>Genome Sequence and Characterization of a Xanthorhodopsin-Containing, Aerobic Anoxygenic Phototrophic Rhodobacter Species, Isolated from Mesophilic Conditions at Yellowstone National Park.</title>
        <authorList>
            <person name="Kyndt J.A."/>
            <person name="Robertson S."/>
            <person name="Shoffstall I.B."/>
            <person name="Ramaley R.F."/>
            <person name="Meyer T.E."/>
        </authorList>
    </citation>
    <scope>NUCLEOTIDE SEQUENCE [LARGE SCALE GENOMIC DNA]</scope>
    <source>
        <strain evidence="1 2">M37P</strain>
    </source>
</reference>